<evidence type="ECO:0000256" key="4">
    <source>
        <dbReference type="ARBA" id="ARBA00022989"/>
    </source>
</evidence>
<keyword evidence="6" id="KW-0653">Protein transport</keyword>
<evidence type="ECO:0000313" key="10">
    <source>
        <dbReference type="EMBL" id="SCY88617.1"/>
    </source>
</evidence>
<evidence type="ECO:0000256" key="6">
    <source>
        <dbReference type="RuleBase" id="RU004057"/>
    </source>
</evidence>
<dbReference type="PANTHER" id="PTHR30625">
    <property type="entry name" value="PROTEIN TOLQ"/>
    <property type="match status" value="1"/>
</dbReference>
<sequence>MFLNFLLQAAPVTDSLANAANTAAAATTDVSVTENVSYLDFLLKGGIMIYPLIALLFFCVYVIIERYLSIKKTTKTDPNMLSEIKMQLKTGRIDNALMLCSRENTASANVLRSGISIIGRPIGEIESVMEQTANVEIAQMEKGLGYLGLISGVAPILGFIGTISGVIKIFHTISTTGNLNIQTISGGLYEKMISSGAGLVVGVIAYCGYHLFNMMVDRFTLQAQRQTLELINVIQDPGHGN</sequence>
<reference evidence="10 11" key="1">
    <citation type="submission" date="2016-10" db="EMBL/GenBank/DDBJ databases">
        <authorList>
            <person name="de Groot N.N."/>
        </authorList>
    </citation>
    <scope>NUCLEOTIDE SEQUENCE [LARGE SCALE GENOMIC DNA]</scope>
    <source>
        <strain evidence="10 11">CGMCC 1.7031</strain>
    </source>
</reference>
<feature type="domain" description="MotA/TolQ/ExbB proton channel" evidence="9">
    <location>
        <begin position="104"/>
        <end position="223"/>
    </location>
</feature>
<dbReference type="InterPro" id="IPR050790">
    <property type="entry name" value="ExbB/TolQ_transport"/>
</dbReference>
<feature type="chain" id="PRO_5011596863" evidence="8">
    <location>
        <begin position="20"/>
        <end position="241"/>
    </location>
</feature>
<keyword evidence="5 7" id="KW-0472">Membrane</keyword>
<feature type="transmembrane region" description="Helical" evidence="7">
    <location>
        <begin position="41"/>
        <end position="64"/>
    </location>
</feature>
<dbReference type="PANTHER" id="PTHR30625:SF17">
    <property type="entry name" value="TOLQ-RELATED"/>
    <property type="match status" value="1"/>
</dbReference>
<feature type="signal peptide" evidence="8">
    <location>
        <begin position="1"/>
        <end position="19"/>
    </location>
</feature>
<evidence type="ECO:0000313" key="11">
    <source>
        <dbReference type="Proteomes" id="UP000199354"/>
    </source>
</evidence>
<evidence type="ECO:0000256" key="7">
    <source>
        <dbReference type="SAM" id="Phobius"/>
    </source>
</evidence>
<dbReference type="Proteomes" id="UP000199354">
    <property type="component" value="Unassembled WGS sequence"/>
</dbReference>
<gene>
    <name evidence="10" type="ORF">SAMN02927903_02755</name>
</gene>
<keyword evidence="3 7" id="KW-0812">Transmembrane</keyword>
<dbReference type="GO" id="GO:0005886">
    <property type="term" value="C:plasma membrane"/>
    <property type="evidence" value="ECO:0007669"/>
    <property type="project" value="UniProtKB-SubCell"/>
</dbReference>
<dbReference type="STRING" id="490189.SAMN02927903_02755"/>
<feature type="transmembrane region" description="Helical" evidence="7">
    <location>
        <begin position="146"/>
        <end position="173"/>
    </location>
</feature>
<evidence type="ECO:0000256" key="8">
    <source>
        <dbReference type="SAM" id="SignalP"/>
    </source>
</evidence>
<keyword evidence="2" id="KW-1003">Cell membrane</keyword>
<keyword evidence="4 7" id="KW-1133">Transmembrane helix</keyword>
<keyword evidence="8" id="KW-0732">Signal</keyword>
<keyword evidence="6" id="KW-0813">Transport</keyword>
<feature type="transmembrane region" description="Helical" evidence="7">
    <location>
        <begin position="193"/>
        <end position="212"/>
    </location>
</feature>
<name>A0A1G5JJX7_9FLAO</name>
<dbReference type="AlphaFoldDB" id="A0A1G5JJX7"/>
<dbReference type="RefSeq" id="WP_091145250.1">
    <property type="nucleotide sequence ID" value="NZ_FMVF01000014.1"/>
</dbReference>
<proteinExistence type="inferred from homology"/>
<dbReference type="OrthoDB" id="4045at2"/>
<evidence type="ECO:0000256" key="1">
    <source>
        <dbReference type="ARBA" id="ARBA00004651"/>
    </source>
</evidence>
<evidence type="ECO:0000256" key="3">
    <source>
        <dbReference type="ARBA" id="ARBA00022692"/>
    </source>
</evidence>
<evidence type="ECO:0000259" key="9">
    <source>
        <dbReference type="Pfam" id="PF01618"/>
    </source>
</evidence>
<dbReference type="Pfam" id="PF01618">
    <property type="entry name" value="MotA_ExbB"/>
    <property type="match status" value="1"/>
</dbReference>
<comment type="similarity">
    <text evidence="6">Belongs to the exbB/tolQ family.</text>
</comment>
<organism evidence="10 11">
    <name type="scientific">Flavobacterium caeni</name>
    <dbReference type="NCBI Taxonomy" id="490189"/>
    <lineage>
        <taxon>Bacteria</taxon>
        <taxon>Pseudomonadati</taxon>
        <taxon>Bacteroidota</taxon>
        <taxon>Flavobacteriia</taxon>
        <taxon>Flavobacteriales</taxon>
        <taxon>Flavobacteriaceae</taxon>
        <taxon>Flavobacterium</taxon>
    </lineage>
</organism>
<dbReference type="GO" id="GO:0017038">
    <property type="term" value="P:protein import"/>
    <property type="evidence" value="ECO:0007669"/>
    <property type="project" value="TreeGrafter"/>
</dbReference>
<comment type="subcellular location">
    <subcellularLocation>
        <location evidence="1">Cell membrane</location>
        <topology evidence="1">Multi-pass membrane protein</topology>
    </subcellularLocation>
    <subcellularLocation>
        <location evidence="6">Membrane</location>
        <topology evidence="6">Multi-pass membrane protein</topology>
    </subcellularLocation>
</comment>
<keyword evidence="11" id="KW-1185">Reference proteome</keyword>
<dbReference type="EMBL" id="FMVF01000014">
    <property type="protein sequence ID" value="SCY88617.1"/>
    <property type="molecule type" value="Genomic_DNA"/>
</dbReference>
<protein>
    <submittedName>
        <fullName evidence="10">Biopolymer transport protein ExbB</fullName>
    </submittedName>
</protein>
<evidence type="ECO:0000256" key="2">
    <source>
        <dbReference type="ARBA" id="ARBA00022475"/>
    </source>
</evidence>
<evidence type="ECO:0000256" key="5">
    <source>
        <dbReference type="ARBA" id="ARBA00023136"/>
    </source>
</evidence>
<dbReference type="InterPro" id="IPR002898">
    <property type="entry name" value="MotA_ExbB_proton_chnl"/>
</dbReference>
<accession>A0A1G5JJX7</accession>